<dbReference type="Gramene" id="ONI04888">
    <property type="protein sequence ID" value="ONI04888"/>
    <property type="gene ID" value="PRUPE_6G346200"/>
</dbReference>
<evidence type="ECO:0000313" key="5">
    <source>
        <dbReference type="Proteomes" id="UP000006882"/>
    </source>
</evidence>
<dbReference type="PANTHER" id="PTHR47939">
    <property type="entry name" value="MEMBRANE-ASSOCIATED SALT-INDUCIBLE PROTEIN-LIKE"/>
    <property type="match status" value="1"/>
</dbReference>
<dbReference type="EMBL" id="CM007656">
    <property type="protein sequence ID" value="ONI04888.1"/>
    <property type="molecule type" value="Genomic_DNA"/>
</dbReference>
<evidence type="ECO:0000313" key="4">
    <source>
        <dbReference type="EMBL" id="ONI04888.1"/>
    </source>
</evidence>
<dbReference type="PANTHER" id="PTHR47939:SF5">
    <property type="entry name" value="PENTACOTRIPEPTIDE-REPEAT REGION OF PRORP DOMAIN-CONTAINING PROTEIN"/>
    <property type="match status" value="1"/>
</dbReference>
<accession>A0A251NZV4</accession>
<dbReference type="PROSITE" id="PS51375">
    <property type="entry name" value="PPR"/>
    <property type="match status" value="3"/>
</dbReference>
<dbReference type="Gene3D" id="1.25.40.10">
    <property type="entry name" value="Tetratricopeptide repeat domain"/>
    <property type="match status" value="2"/>
</dbReference>
<protein>
    <recommendedName>
        <fullName evidence="6">Pentacotripeptide-repeat region of PRORP domain-containing protein</fullName>
    </recommendedName>
</protein>
<evidence type="ECO:0000256" key="2">
    <source>
        <dbReference type="ARBA" id="ARBA00022737"/>
    </source>
</evidence>
<dbReference type="NCBIfam" id="TIGR00756">
    <property type="entry name" value="PPR"/>
    <property type="match status" value="4"/>
</dbReference>
<dbReference type="InterPro" id="IPR050667">
    <property type="entry name" value="PPR-containing_protein"/>
</dbReference>
<keyword evidence="2" id="KW-0677">Repeat</keyword>
<feature type="repeat" description="PPR" evidence="3">
    <location>
        <begin position="6"/>
        <end position="40"/>
    </location>
</feature>
<dbReference type="Proteomes" id="UP000006882">
    <property type="component" value="Chromosome G6"/>
</dbReference>
<dbReference type="Pfam" id="PF13041">
    <property type="entry name" value="PPR_2"/>
    <property type="match status" value="1"/>
</dbReference>
<dbReference type="Pfam" id="PF12854">
    <property type="entry name" value="PPR_1"/>
    <property type="match status" value="1"/>
</dbReference>
<evidence type="ECO:0008006" key="6">
    <source>
        <dbReference type="Google" id="ProtNLM"/>
    </source>
</evidence>
<gene>
    <name evidence="4" type="ORF">PRUPE_6G346200</name>
</gene>
<proteinExistence type="inferred from homology"/>
<organism evidence="4 5">
    <name type="scientific">Prunus persica</name>
    <name type="common">Peach</name>
    <name type="synonym">Amygdalus persica</name>
    <dbReference type="NCBI Taxonomy" id="3760"/>
    <lineage>
        <taxon>Eukaryota</taxon>
        <taxon>Viridiplantae</taxon>
        <taxon>Streptophyta</taxon>
        <taxon>Embryophyta</taxon>
        <taxon>Tracheophyta</taxon>
        <taxon>Spermatophyta</taxon>
        <taxon>Magnoliopsida</taxon>
        <taxon>eudicotyledons</taxon>
        <taxon>Gunneridae</taxon>
        <taxon>Pentapetalae</taxon>
        <taxon>rosids</taxon>
        <taxon>fabids</taxon>
        <taxon>Rosales</taxon>
        <taxon>Rosaceae</taxon>
        <taxon>Amygdaloideae</taxon>
        <taxon>Amygdaleae</taxon>
        <taxon>Prunus</taxon>
    </lineage>
</organism>
<name>A0A251NZV4_PRUPE</name>
<dbReference type="Pfam" id="PF01535">
    <property type="entry name" value="PPR"/>
    <property type="match status" value="1"/>
</dbReference>
<dbReference type="InterPro" id="IPR002885">
    <property type="entry name" value="PPR_rpt"/>
</dbReference>
<sequence length="167" mass="18660">MGAPLDSDTYGTLINGLCKLGKIGEAKELFNEMETKGCLPSVVTYTSLIHGFCQTNNLDEAVGLFEHMKTKCLYLQLFDGWMELLDLMVSKRHKPNSITYSTLLHGFCEEGMLQEALEILDRMKLQGMKPDAGLYGKVISSFCNICKFQEAANFLDEMVLRGANLTD</sequence>
<dbReference type="AlphaFoldDB" id="A0A251NZV4"/>
<reference evidence="4 5" key="1">
    <citation type="journal article" date="2013" name="Nat. Genet.">
        <title>The high-quality draft genome of peach (Prunus persica) identifies unique patterns of genetic diversity, domestication and genome evolution.</title>
        <authorList>
            <consortium name="International Peach Genome Initiative"/>
            <person name="Verde I."/>
            <person name="Abbott A.G."/>
            <person name="Scalabrin S."/>
            <person name="Jung S."/>
            <person name="Shu S."/>
            <person name="Marroni F."/>
            <person name="Zhebentyayeva T."/>
            <person name="Dettori M.T."/>
            <person name="Grimwood J."/>
            <person name="Cattonaro F."/>
            <person name="Zuccolo A."/>
            <person name="Rossini L."/>
            <person name="Jenkins J."/>
            <person name="Vendramin E."/>
            <person name="Meisel L.A."/>
            <person name="Decroocq V."/>
            <person name="Sosinski B."/>
            <person name="Prochnik S."/>
            <person name="Mitros T."/>
            <person name="Policriti A."/>
            <person name="Cipriani G."/>
            <person name="Dondini L."/>
            <person name="Ficklin S."/>
            <person name="Goodstein D.M."/>
            <person name="Xuan P."/>
            <person name="Del Fabbro C."/>
            <person name="Aramini V."/>
            <person name="Copetti D."/>
            <person name="Gonzalez S."/>
            <person name="Horner D.S."/>
            <person name="Falchi R."/>
            <person name="Lucas S."/>
            <person name="Mica E."/>
            <person name="Maldonado J."/>
            <person name="Lazzari B."/>
            <person name="Bielenberg D."/>
            <person name="Pirona R."/>
            <person name="Miculan M."/>
            <person name="Barakat A."/>
            <person name="Testolin R."/>
            <person name="Stella A."/>
            <person name="Tartarini S."/>
            <person name="Tonutti P."/>
            <person name="Arus P."/>
            <person name="Orellana A."/>
            <person name="Wells C."/>
            <person name="Main D."/>
            <person name="Vizzotto G."/>
            <person name="Silva H."/>
            <person name="Salamini F."/>
            <person name="Schmutz J."/>
            <person name="Morgante M."/>
            <person name="Rokhsar D.S."/>
        </authorList>
    </citation>
    <scope>NUCLEOTIDE SEQUENCE [LARGE SCALE GENOMIC DNA]</scope>
    <source>
        <strain evidence="5">cv. Nemared</strain>
    </source>
</reference>
<feature type="repeat" description="PPR" evidence="3">
    <location>
        <begin position="41"/>
        <end position="75"/>
    </location>
</feature>
<comment type="similarity">
    <text evidence="1">Belongs to the PPR family. P subfamily.</text>
</comment>
<dbReference type="InterPro" id="IPR011990">
    <property type="entry name" value="TPR-like_helical_dom_sf"/>
</dbReference>
<dbReference type="eggNOG" id="KOG4197">
    <property type="taxonomic scope" value="Eukaryota"/>
</dbReference>
<feature type="repeat" description="PPR" evidence="3">
    <location>
        <begin position="96"/>
        <end position="130"/>
    </location>
</feature>
<evidence type="ECO:0000256" key="1">
    <source>
        <dbReference type="ARBA" id="ARBA00007626"/>
    </source>
</evidence>
<keyword evidence="5" id="KW-1185">Reference proteome</keyword>
<evidence type="ECO:0000256" key="3">
    <source>
        <dbReference type="PROSITE-ProRule" id="PRU00708"/>
    </source>
</evidence>